<evidence type="ECO:0000256" key="5">
    <source>
        <dbReference type="ARBA" id="ARBA00022917"/>
    </source>
</evidence>
<feature type="domain" description="Aminoacyl-transfer RNA synthetases class-II family profile" evidence="9">
    <location>
        <begin position="63"/>
        <end position="324"/>
    </location>
</feature>
<dbReference type="InterPro" id="IPR002314">
    <property type="entry name" value="aa-tRNA-synt_IIb"/>
</dbReference>
<evidence type="ECO:0000256" key="4">
    <source>
        <dbReference type="ARBA" id="ARBA00022840"/>
    </source>
</evidence>
<dbReference type="Pfam" id="PF03129">
    <property type="entry name" value="HGTP_anticodon"/>
    <property type="match status" value="1"/>
</dbReference>
<proteinExistence type="predicted"/>
<dbReference type="EnsemblMetazoa" id="AALFPA23_021588.R31933">
    <property type="protein sequence ID" value="AALFPA23_021588.P31933"/>
    <property type="gene ID" value="AALFPA23_021588"/>
</dbReference>
<dbReference type="SUPFAM" id="SSF55681">
    <property type="entry name" value="Class II aaRS and biotin synthetases"/>
    <property type="match status" value="1"/>
</dbReference>
<dbReference type="GeneID" id="109401476"/>
<dbReference type="Gene3D" id="3.40.50.800">
    <property type="entry name" value="Anticodon-binding domain"/>
    <property type="match status" value="1"/>
</dbReference>
<evidence type="ECO:0000256" key="3">
    <source>
        <dbReference type="ARBA" id="ARBA00022741"/>
    </source>
</evidence>
<dbReference type="InterPro" id="IPR004154">
    <property type="entry name" value="Anticodon-bd"/>
</dbReference>
<name>A0ABM1ZTS7_AEDAL</name>
<keyword evidence="6" id="KW-0030">Aminoacyl-tRNA synthetase</keyword>
<evidence type="ECO:0000313" key="11">
    <source>
        <dbReference type="Proteomes" id="UP000069940"/>
    </source>
</evidence>
<dbReference type="PRINTS" id="PR01046">
    <property type="entry name" value="TRNASYNTHPRO"/>
</dbReference>
<keyword evidence="4" id="KW-0067">ATP-binding</keyword>
<evidence type="ECO:0000256" key="8">
    <source>
        <dbReference type="ARBA" id="ARBA00047671"/>
    </source>
</evidence>
<evidence type="ECO:0000256" key="2">
    <source>
        <dbReference type="ARBA" id="ARBA00022598"/>
    </source>
</evidence>
<dbReference type="Proteomes" id="UP000069940">
    <property type="component" value="Unassembled WGS sequence"/>
</dbReference>
<keyword evidence="3" id="KW-0547">Nucleotide-binding</keyword>
<dbReference type="SUPFAM" id="SSF52954">
    <property type="entry name" value="Class II aaRS ABD-related"/>
    <property type="match status" value="1"/>
</dbReference>
<organism evidence="10 11">
    <name type="scientific">Aedes albopictus</name>
    <name type="common">Asian tiger mosquito</name>
    <name type="synonym">Stegomyia albopicta</name>
    <dbReference type="NCBI Taxonomy" id="7160"/>
    <lineage>
        <taxon>Eukaryota</taxon>
        <taxon>Metazoa</taxon>
        <taxon>Ecdysozoa</taxon>
        <taxon>Arthropoda</taxon>
        <taxon>Hexapoda</taxon>
        <taxon>Insecta</taxon>
        <taxon>Pterygota</taxon>
        <taxon>Neoptera</taxon>
        <taxon>Endopterygota</taxon>
        <taxon>Diptera</taxon>
        <taxon>Nematocera</taxon>
        <taxon>Culicoidea</taxon>
        <taxon>Culicidae</taxon>
        <taxon>Culicinae</taxon>
        <taxon>Aedini</taxon>
        <taxon>Aedes</taxon>
        <taxon>Stegomyia</taxon>
    </lineage>
</organism>
<keyword evidence="5" id="KW-0648">Protein biosynthesis</keyword>
<protein>
    <recommendedName>
        <fullName evidence="1">proline--tRNA ligase</fullName>
        <ecNumber evidence="1">6.1.1.15</ecNumber>
    </recommendedName>
    <alternativeName>
        <fullName evidence="7">Prolyl-tRNA synthetase</fullName>
    </alternativeName>
</protein>
<dbReference type="InterPro" id="IPR002316">
    <property type="entry name" value="Pro-tRNA-ligase_IIa"/>
</dbReference>
<dbReference type="InterPro" id="IPR045864">
    <property type="entry name" value="aa-tRNA-synth_II/BPL/LPL"/>
</dbReference>
<dbReference type="RefSeq" id="XP_019529591.3">
    <property type="nucleotide sequence ID" value="XM_019674046.3"/>
</dbReference>
<accession>A0ABM1ZTS7</accession>
<dbReference type="InterPro" id="IPR050062">
    <property type="entry name" value="Pro-tRNA_synthetase"/>
</dbReference>
<dbReference type="Gene3D" id="3.30.930.10">
    <property type="entry name" value="Bira Bifunctional Protein, Domain 2"/>
    <property type="match status" value="1"/>
</dbReference>
<reference evidence="11" key="1">
    <citation type="journal article" date="2015" name="Proc. Natl. Acad. Sci. U.S.A.">
        <title>Genome sequence of the Asian Tiger mosquito, Aedes albopictus, reveals insights into its biology, genetics, and evolution.</title>
        <authorList>
            <person name="Chen X.G."/>
            <person name="Jiang X."/>
            <person name="Gu J."/>
            <person name="Xu M."/>
            <person name="Wu Y."/>
            <person name="Deng Y."/>
            <person name="Zhang C."/>
            <person name="Bonizzoni M."/>
            <person name="Dermauw W."/>
            <person name="Vontas J."/>
            <person name="Armbruster P."/>
            <person name="Huang X."/>
            <person name="Yang Y."/>
            <person name="Zhang H."/>
            <person name="He W."/>
            <person name="Peng H."/>
            <person name="Liu Y."/>
            <person name="Wu K."/>
            <person name="Chen J."/>
            <person name="Lirakis M."/>
            <person name="Topalis P."/>
            <person name="Van Leeuwen T."/>
            <person name="Hall A.B."/>
            <person name="Jiang X."/>
            <person name="Thorpe C."/>
            <person name="Mueller R.L."/>
            <person name="Sun C."/>
            <person name="Waterhouse R.M."/>
            <person name="Yan G."/>
            <person name="Tu Z.J."/>
            <person name="Fang X."/>
            <person name="James A.A."/>
        </authorList>
    </citation>
    <scope>NUCLEOTIDE SEQUENCE [LARGE SCALE GENOMIC DNA]</scope>
    <source>
        <strain evidence="11">Foshan</strain>
    </source>
</reference>
<dbReference type="PANTHER" id="PTHR42753">
    <property type="entry name" value="MITOCHONDRIAL RIBOSOME PROTEIN L39/PROLYL-TRNA LIGASE FAMILY MEMBER"/>
    <property type="match status" value="1"/>
</dbReference>
<evidence type="ECO:0000256" key="1">
    <source>
        <dbReference type="ARBA" id="ARBA00012831"/>
    </source>
</evidence>
<dbReference type="EC" id="6.1.1.15" evidence="1"/>
<reference evidence="10" key="2">
    <citation type="submission" date="2025-05" db="UniProtKB">
        <authorList>
            <consortium name="EnsemblMetazoa"/>
        </authorList>
    </citation>
    <scope>IDENTIFICATION</scope>
    <source>
        <strain evidence="10">Foshan</strain>
    </source>
</reference>
<evidence type="ECO:0000256" key="7">
    <source>
        <dbReference type="ARBA" id="ARBA00029731"/>
    </source>
</evidence>
<evidence type="ECO:0000313" key="10">
    <source>
        <dbReference type="EnsemblMetazoa" id="AALFPA23_021588.P31933"/>
    </source>
</evidence>
<dbReference type="InterPro" id="IPR033730">
    <property type="entry name" value="ProRS_core_prok"/>
</dbReference>
<evidence type="ECO:0000256" key="6">
    <source>
        <dbReference type="ARBA" id="ARBA00023146"/>
    </source>
</evidence>
<dbReference type="InterPro" id="IPR006195">
    <property type="entry name" value="aa-tRNA-synth_II"/>
</dbReference>
<comment type="catalytic activity">
    <reaction evidence="8">
        <text>tRNA(Pro) + L-proline + ATP = L-prolyl-tRNA(Pro) + AMP + diphosphate</text>
        <dbReference type="Rhea" id="RHEA:14305"/>
        <dbReference type="Rhea" id="RHEA-COMP:9700"/>
        <dbReference type="Rhea" id="RHEA-COMP:9702"/>
        <dbReference type="ChEBI" id="CHEBI:30616"/>
        <dbReference type="ChEBI" id="CHEBI:33019"/>
        <dbReference type="ChEBI" id="CHEBI:60039"/>
        <dbReference type="ChEBI" id="CHEBI:78442"/>
        <dbReference type="ChEBI" id="CHEBI:78532"/>
        <dbReference type="ChEBI" id="CHEBI:456215"/>
        <dbReference type="EC" id="6.1.1.15"/>
    </reaction>
</comment>
<dbReference type="Pfam" id="PF00587">
    <property type="entry name" value="tRNA-synt_2b"/>
    <property type="match status" value="1"/>
</dbReference>
<dbReference type="PANTHER" id="PTHR42753:SF10">
    <property type="entry name" value="PROLINE--TRNA LIGASE, MITOCHONDRIAL-RELATED"/>
    <property type="match status" value="1"/>
</dbReference>
<keyword evidence="2" id="KW-0436">Ligase</keyword>
<evidence type="ECO:0000259" key="9">
    <source>
        <dbReference type="PROSITE" id="PS50862"/>
    </source>
</evidence>
<dbReference type="InterPro" id="IPR036621">
    <property type="entry name" value="Anticodon-bd_dom_sf"/>
</dbReference>
<dbReference type="CDD" id="cd00779">
    <property type="entry name" value="ProRS_core_prok"/>
    <property type="match status" value="1"/>
</dbReference>
<dbReference type="PROSITE" id="PS50862">
    <property type="entry name" value="AA_TRNA_LIGASE_II"/>
    <property type="match status" value="1"/>
</dbReference>
<sequence>MNRLSKIFQPSLIIPKNAIVKNQDITSKSQRLMLEQGLIRQAGNGTFYILPLLQRSVQKAIDLVDYYMQRMAGAKKLTLPILTSADLWRKSGRLETAGGELMSTTDRHGKRQILGPTHEESVTALLAAISPVSYRQFPLRLYQISTKFRDEMKPRFGLMRAKEFLMKDLYTFDVGLDEARRTYDEVNEAYRALFETVGVPFVKVRGDTGVMGGSTSHEYHFPSEVGEDQLVCCSVCGMGCNQEMFDSSRPCERCNNDNIVRQAGIEVAHAFILEDKYSKALGAKFLHQNGKPETLQMGCYGIGITRLIAAGVEVLSSETEIRWPVPFAPFKVCLIPPKKGSKEETLVQPWLHKLEGEINKLVMVGSDIVVDDRTNLTIGKRLLDAKKTGYPVVVVIGPKAADEGDELFEIHNQTDETQKLLGFSETVKEIGRICS</sequence>
<keyword evidence="11" id="KW-1185">Reference proteome</keyword>